<dbReference type="EMBL" id="MDYQ01000207">
    <property type="protein sequence ID" value="PRP78832.1"/>
    <property type="molecule type" value="Genomic_DNA"/>
</dbReference>
<proteinExistence type="predicted"/>
<keyword evidence="2" id="KW-0472">Membrane</keyword>
<evidence type="ECO:0000313" key="3">
    <source>
        <dbReference type="EMBL" id="PRP78832.1"/>
    </source>
</evidence>
<organism evidence="3 4">
    <name type="scientific">Planoprotostelium fungivorum</name>
    <dbReference type="NCBI Taxonomy" id="1890364"/>
    <lineage>
        <taxon>Eukaryota</taxon>
        <taxon>Amoebozoa</taxon>
        <taxon>Evosea</taxon>
        <taxon>Variosea</taxon>
        <taxon>Cavosteliida</taxon>
        <taxon>Cavosteliaceae</taxon>
        <taxon>Planoprotostelium</taxon>
    </lineage>
</organism>
<keyword evidence="3" id="KW-0808">Transferase</keyword>
<sequence length="586" mass="66740">MIQRKTPLTIFMSIWVFCVIFFILTRQSPPMKTTEESPLGDQTDSKSPATVPYTHPPTPTFALPSPSLDEPLKPTNDEVTEATVTEVKVTEEHITPASKSPMADQRHPPLDASKVHDQRASLLTGVYGRDPGGFGGCPGLDDPSLQRYAHLQSLPLNILLGANTFNTEGILPTQIKAMTDLILYLHRNASFGASIHESGSSDKTGRVLTDVMRPLFQSMGMPKEEVYITSSQQGPDWNRDKDQRIPLLVDLRNLVISHLWNTSVSYDVLIFFNDVFYCVDDLLELVHQHVIQSADITCAMDWQHTTKFYDLWVARDIMGEMFYPSSVMWGNSVTHFPDHPLSKSRYEQRLPLQVYSCWNGVVVFSAQPFVKEVRFRVPNTTIGECRESEATRVCKDFWKVGRGKVQVVPRVNVAYYEHAEGSVRGKKNPEKPVTDDELIDWKGPPEKVRCIAKNGGDYAWYSDERPAEINASPRLLHTKKEPDNAQIYHFVTRLPVKSKRSLSPWSVYIGPLRIPRSCSFFEGTQTNNMLRSRVHNTTEDHLARNNFVDKRRIFFYKVDGNGRITIDNSKTHAQSYNRPYEPTYNR</sequence>
<dbReference type="Proteomes" id="UP000241769">
    <property type="component" value="Unassembled WGS sequence"/>
</dbReference>
<evidence type="ECO:0000313" key="4">
    <source>
        <dbReference type="Proteomes" id="UP000241769"/>
    </source>
</evidence>
<keyword evidence="2" id="KW-0812">Transmembrane</keyword>
<comment type="caution">
    <text evidence="3">The sequence shown here is derived from an EMBL/GenBank/DDBJ whole genome shotgun (WGS) entry which is preliminary data.</text>
</comment>
<keyword evidence="2" id="KW-1133">Transmembrane helix</keyword>
<feature type="region of interest" description="Disordered" evidence="1">
    <location>
        <begin position="30"/>
        <end position="72"/>
    </location>
</feature>
<dbReference type="InterPro" id="IPR021047">
    <property type="entry name" value="Mannosyltransferase_CMT1"/>
</dbReference>
<protein>
    <submittedName>
        <fullName evidence="3">Alpha-1,3-mannosyltransferase</fullName>
    </submittedName>
</protein>
<feature type="transmembrane region" description="Helical" evidence="2">
    <location>
        <begin position="7"/>
        <end position="24"/>
    </location>
</feature>
<dbReference type="OrthoDB" id="262547at2759"/>
<evidence type="ECO:0000256" key="1">
    <source>
        <dbReference type="SAM" id="MobiDB-lite"/>
    </source>
</evidence>
<dbReference type="Pfam" id="PF11735">
    <property type="entry name" value="CAP59_mtransfer"/>
    <property type="match status" value="1"/>
</dbReference>
<accession>A0A2P6N4H1</accession>
<dbReference type="GO" id="GO:0016757">
    <property type="term" value="F:glycosyltransferase activity"/>
    <property type="evidence" value="ECO:0007669"/>
    <property type="project" value="UniProtKB-KW"/>
</dbReference>
<evidence type="ECO:0000256" key="2">
    <source>
        <dbReference type="SAM" id="Phobius"/>
    </source>
</evidence>
<dbReference type="PANTHER" id="PTHR34144">
    <property type="entry name" value="CHROMOSOME 8, WHOLE GENOME SHOTGUN SEQUENCE"/>
    <property type="match status" value="1"/>
</dbReference>
<keyword evidence="4" id="KW-1185">Reference proteome</keyword>
<dbReference type="InParanoid" id="A0A2P6N4H1"/>
<name>A0A2P6N4H1_9EUKA</name>
<dbReference type="AlphaFoldDB" id="A0A2P6N4H1"/>
<keyword evidence="3" id="KW-0328">Glycosyltransferase</keyword>
<gene>
    <name evidence="3" type="ORF">PROFUN_01005</name>
</gene>
<dbReference type="PANTHER" id="PTHR34144:SF5">
    <property type="entry name" value="ALPHA-1,3-MANNOSYLTRANSFERASE CMT1"/>
    <property type="match status" value="1"/>
</dbReference>
<reference evidence="3 4" key="1">
    <citation type="journal article" date="2018" name="Genome Biol. Evol.">
        <title>Multiple Roots of Fruiting Body Formation in Amoebozoa.</title>
        <authorList>
            <person name="Hillmann F."/>
            <person name="Forbes G."/>
            <person name="Novohradska S."/>
            <person name="Ferling I."/>
            <person name="Riege K."/>
            <person name="Groth M."/>
            <person name="Westermann M."/>
            <person name="Marz M."/>
            <person name="Spaller T."/>
            <person name="Winckler T."/>
            <person name="Schaap P."/>
            <person name="Glockner G."/>
        </authorList>
    </citation>
    <scope>NUCLEOTIDE SEQUENCE [LARGE SCALE GENOMIC DNA]</scope>
    <source>
        <strain evidence="3 4">Jena</strain>
    </source>
</reference>